<name>A0A2W5H6H8_9SPHI</name>
<evidence type="ECO:0000313" key="1">
    <source>
        <dbReference type="EMBL" id="PZP49409.1"/>
    </source>
</evidence>
<dbReference type="AlphaFoldDB" id="A0A2W5H6H8"/>
<dbReference type="EMBL" id="QFOI01000113">
    <property type="protein sequence ID" value="PZP49409.1"/>
    <property type="molecule type" value="Genomic_DNA"/>
</dbReference>
<evidence type="ECO:0000313" key="2">
    <source>
        <dbReference type="Proteomes" id="UP000249645"/>
    </source>
</evidence>
<comment type="caution">
    <text evidence="1">The sequence shown here is derived from an EMBL/GenBank/DDBJ whole genome shotgun (WGS) entry which is preliminary data.</text>
</comment>
<gene>
    <name evidence="1" type="ORF">DI598_07920</name>
</gene>
<dbReference type="InterPro" id="IPR045384">
    <property type="entry name" value="DUF6527"/>
</dbReference>
<reference evidence="1 2" key="1">
    <citation type="submission" date="2017-11" db="EMBL/GenBank/DDBJ databases">
        <title>Infants hospitalized years apart are colonized by the same room-sourced microbial strains.</title>
        <authorList>
            <person name="Brooks B."/>
            <person name="Olm M.R."/>
            <person name="Firek B.A."/>
            <person name="Baker R."/>
            <person name="Thomas B.C."/>
            <person name="Morowitz M.J."/>
            <person name="Banfield J.F."/>
        </authorList>
    </citation>
    <scope>NUCLEOTIDE SEQUENCE [LARGE SCALE GENOMIC DNA]</scope>
    <source>
        <strain evidence="1">S2_009_000_R2_76</strain>
    </source>
</reference>
<dbReference type="Pfam" id="PF20137">
    <property type="entry name" value="BubE"/>
    <property type="match status" value="1"/>
</dbReference>
<sequence>MKMSLQHKFVEFIPEKVEEGILYISIEYCTAIHKCVCGCGNEVVTPLSPTDWKLTFNGKSVSLYPSIGNWNFECQSHYWIRNNKIEFAGSWTERKIRLGREKDLEIKRAYFEVPDIPKEEPVIQESQKSTIWQKISRLFRF</sequence>
<accession>A0A2W5H6H8</accession>
<proteinExistence type="predicted"/>
<dbReference type="Proteomes" id="UP000249645">
    <property type="component" value="Unassembled WGS sequence"/>
</dbReference>
<protein>
    <submittedName>
        <fullName evidence="1">Uncharacterized protein</fullName>
    </submittedName>
</protein>
<organism evidence="1 2">
    <name type="scientific">Pseudopedobacter saltans</name>
    <dbReference type="NCBI Taxonomy" id="151895"/>
    <lineage>
        <taxon>Bacteria</taxon>
        <taxon>Pseudomonadati</taxon>
        <taxon>Bacteroidota</taxon>
        <taxon>Sphingobacteriia</taxon>
        <taxon>Sphingobacteriales</taxon>
        <taxon>Sphingobacteriaceae</taxon>
        <taxon>Pseudopedobacter</taxon>
    </lineage>
</organism>